<name>A0ABT9UEP8_9MICC</name>
<dbReference type="Proteomes" id="UP001226389">
    <property type="component" value="Unassembled WGS sequence"/>
</dbReference>
<comment type="caution">
    <text evidence="2">The sequence shown here is derived from an EMBL/GenBank/DDBJ whole genome shotgun (WGS) entry which is preliminary data.</text>
</comment>
<dbReference type="RefSeq" id="WP_307488978.1">
    <property type="nucleotide sequence ID" value="NZ_JAUSSY010000004.1"/>
</dbReference>
<reference evidence="2 3" key="1">
    <citation type="submission" date="2023-07" db="EMBL/GenBank/DDBJ databases">
        <title>Sorghum-associated microbial communities from plants grown in Nebraska, USA.</title>
        <authorList>
            <person name="Schachtman D."/>
        </authorList>
    </citation>
    <scope>NUCLEOTIDE SEQUENCE [LARGE SCALE GENOMIC DNA]</scope>
    <source>
        <strain evidence="2 3">DS994</strain>
    </source>
</reference>
<proteinExistence type="predicted"/>
<evidence type="ECO:0000313" key="2">
    <source>
        <dbReference type="EMBL" id="MDQ0118111.1"/>
    </source>
</evidence>
<protein>
    <submittedName>
        <fullName evidence="2">Uncharacterized protein</fullName>
    </submittedName>
</protein>
<dbReference type="EMBL" id="JAUSSY010000004">
    <property type="protein sequence ID" value="MDQ0118111.1"/>
    <property type="molecule type" value="Genomic_DNA"/>
</dbReference>
<keyword evidence="3" id="KW-1185">Reference proteome</keyword>
<gene>
    <name evidence="2" type="ORF">J2T22_001288</name>
</gene>
<evidence type="ECO:0000256" key="1">
    <source>
        <dbReference type="SAM" id="MobiDB-lite"/>
    </source>
</evidence>
<feature type="region of interest" description="Disordered" evidence="1">
    <location>
        <begin position="1"/>
        <end position="28"/>
    </location>
</feature>
<sequence>MAVNVPAAGPEPIRAPGMAEIKPDNGPAIRGGLNQLRAYLRQSEAARRAGPGSRTAQPAWMAGNEPRRESVWLITYRPWPPGPSPSQVRIFAHEIAGDRLVARTSRDDRLPATKDLVKSRRELPPVQLAKFIPFPSPDKQPDMFGLAVEDLVRQQFGRIYKRANYRGRLPGRKGPDVLWRELGDLFRELAEETGDGYWHEVAEELDRGA</sequence>
<feature type="region of interest" description="Disordered" evidence="1">
    <location>
        <begin position="42"/>
        <end position="62"/>
    </location>
</feature>
<evidence type="ECO:0000313" key="3">
    <source>
        <dbReference type="Proteomes" id="UP001226389"/>
    </source>
</evidence>
<accession>A0ABT9UEP8</accession>
<organism evidence="2 3">
    <name type="scientific">Pseudarthrobacter defluvii</name>
    <dbReference type="NCBI Taxonomy" id="410837"/>
    <lineage>
        <taxon>Bacteria</taxon>
        <taxon>Bacillati</taxon>
        <taxon>Actinomycetota</taxon>
        <taxon>Actinomycetes</taxon>
        <taxon>Micrococcales</taxon>
        <taxon>Micrococcaceae</taxon>
        <taxon>Pseudarthrobacter</taxon>
    </lineage>
</organism>